<dbReference type="SUPFAM" id="SSF51011">
    <property type="entry name" value="Glycosyl hydrolase domain"/>
    <property type="match status" value="1"/>
</dbReference>
<dbReference type="SUPFAM" id="SSF51445">
    <property type="entry name" value="(Trans)glycosidases"/>
    <property type="match status" value="1"/>
</dbReference>
<dbReference type="OrthoDB" id="550577at2759"/>
<dbReference type="InterPro" id="IPR013780">
    <property type="entry name" value="Glyco_hydro_b"/>
</dbReference>
<evidence type="ECO:0000313" key="8">
    <source>
        <dbReference type="EMBL" id="OIW26835.1"/>
    </source>
</evidence>
<evidence type="ECO:0000256" key="5">
    <source>
        <dbReference type="ARBA" id="ARBA00023277"/>
    </source>
</evidence>
<dbReference type="AlphaFoldDB" id="A0A1J7IHT7"/>
<evidence type="ECO:0000313" key="9">
    <source>
        <dbReference type="Proteomes" id="UP000182658"/>
    </source>
</evidence>
<dbReference type="NCBIfam" id="NF006969">
    <property type="entry name" value="PRK09441.1-2"/>
    <property type="match status" value="1"/>
</dbReference>
<dbReference type="Pfam" id="PF00128">
    <property type="entry name" value="Alpha-amylase"/>
    <property type="match status" value="1"/>
</dbReference>
<evidence type="ECO:0000256" key="2">
    <source>
        <dbReference type="ARBA" id="ARBA00008061"/>
    </source>
</evidence>
<dbReference type="EMBL" id="KV875100">
    <property type="protein sequence ID" value="OIW26835.1"/>
    <property type="molecule type" value="Genomic_DNA"/>
</dbReference>
<keyword evidence="3" id="KW-0479">Metal-binding</keyword>
<dbReference type="PANTHER" id="PTHR43447">
    <property type="entry name" value="ALPHA-AMYLASE"/>
    <property type="match status" value="1"/>
</dbReference>
<dbReference type="STRING" id="1408157.A0A1J7IHT7"/>
<keyword evidence="9" id="KW-1185">Reference proteome</keyword>
<dbReference type="InterPro" id="IPR006047">
    <property type="entry name" value="GH13_cat_dom"/>
</dbReference>
<feature type="domain" description="Glycosyl hydrolase family 13 catalytic" evidence="7">
    <location>
        <begin position="1"/>
        <end position="392"/>
    </location>
</feature>
<keyword evidence="6" id="KW-0326">Glycosidase</keyword>
<reference evidence="8 9" key="1">
    <citation type="submission" date="2016-10" db="EMBL/GenBank/DDBJ databases">
        <title>Draft genome sequence of Coniochaeta ligniaria NRRL30616, a lignocellulolytic fungus for bioabatement of inhibitors in plant biomass hydrolysates.</title>
        <authorList>
            <consortium name="DOE Joint Genome Institute"/>
            <person name="Jimenez D.J."/>
            <person name="Hector R.E."/>
            <person name="Riley R."/>
            <person name="Sun H."/>
            <person name="Grigoriev I.V."/>
            <person name="Van Elsas J.D."/>
            <person name="Nichols N.N."/>
        </authorList>
    </citation>
    <scope>NUCLEOTIDE SEQUENCE [LARGE SCALE GENOMIC DNA]</scope>
    <source>
        <strain evidence="8 9">NRRL 30616</strain>
    </source>
</reference>
<dbReference type="GO" id="GO:0005509">
    <property type="term" value="F:calcium ion binding"/>
    <property type="evidence" value="ECO:0007669"/>
    <property type="project" value="InterPro"/>
</dbReference>
<evidence type="ECO:0000256" key="6">
    <source>
        <dbReference type="ARBA" id="ARBA00023295"/>
    </source>
</evidence>
<dbReference type="PIRSF" id="PIRSF001021">
    <property type="entry name" value="Alph-amls_thrmst"/>
    <property type="match status" value="1"/>
</dbReference>
<dbReference type="NCBIfam" id="NF006968">
    <property type="entry name" value="PRK09441.1-1"/>
    <property type="match status" value="1"/>
</dbReference>
<sequence>MFQGFEWYIPADHQHWKRLAKAIPSLAALGITSMWIPPAAKASWYNTNGYDIYDLYDLGEFDQKGARQTKWGTKEELVDMVNTANANGIGILFDAVLNHKAAADYAEPVVAVRVDPQDRGQEIGDPEEVEVWTGYNFPGRGDTYSSMKWRAEHFTGIDYDQKTKSNVLWKFLGKEWANDVDEELGNYDYLMFADIDHDHPEVRQDMFHWVEWLGNELKLGGLRVDAIKHYSARFLRDLIQHIDRTVGKDWFIVGEYWRADSNVLAQYIDFMDHRISLFDVELCCNFSRISLGEQPDLRTVFKGTLCALKPANAVTFVVNHDTQERQSLETPVAPFFIPLAYALILLRANTGIPCVFWSDLFGSFGPDPKPDRSSFRPPPAGGAMLPRLLLARQLYAYGTQVDYFDKPDSIGFTRHGHRSHSGGAGCAVALNMGWWVATKKMCVGERHAGERWTDLLRGTWGSVVIDAEGYGVFPVGPRGVAVWVDEEAEGRGLVEELVLSVCSSFDLPMNPGGLGFANWVPLVTRTYLALRTKIGGSRRRRGE</sequence>
<dbReference type="Gene3D" id="2.60.40.1180">
    <property type="entry name" value="Golgi alpha-mannosidase II"/>
    <property type="match status" value="1"/>
</dbReference>
<dbReference type="GO" id="GO:0005975">
    <property type="term" value="P:carbohydrate metabolic process"/>
    <property type="evidence" value="ECO:0007669"/>
    <property type="project" value="InterPro"/>
</dbReference>
<gene>
    <name evidence="8" type="ORF">CONLIGDRAFT_635093</name>
</gene>
<evidence type="ECO:0000256" key="4">
    <source>
        <dbReference type="ARBA" id="ARBA00022801"/>
    </source>
</evidence>
<dbReference type="InParanoid" id="A0A1J7IHT7"/>
<dbReference type="CDD" id="cd11318">
    <property type="entry name" value="AmyAc_bac_fung_AmyA"/>
    <property type="match status" value="1"/>
</dbReference>
<evidence type="ECO:0000256" key="3">
    <source>
        <dbReference type="ARBA" id="ARBA00022723"/>
    </source>
</evidence>
<dbReference type="Proteomes" id="UP000182658">
    <property type="component" value="Unassembled WGS sequence"/>
</dbReference>
<accession>A0A1J7IHT7</accession>
<evidence type="ECO:0000259" key="7">
    <source>
        <dbReference type="SMART" id="SM00642"/>
    </source>
</evidence>
<organism evidence="8 9">
    <name type="scientific">Coniochaeta ligniaria NRRL 30616</name>
    <dbReference type="NCBI Taxonomy" id="1408157"/>
    <lineage>
        <taxon>Eukaryota</taxon>
        <taxon>Fungi</taxon>
        <taxon>Dikarya</taxon>
        <taxon>Ascomycota</taxon>
        <taxon>Pezizomycotina</taxon>
        <taxon>Sordariomycetes</taxon>
        <taxon>Sordariomycetidae</taxon>
        <taxon>Coniochaetales</taxon>
        <taxon>Coniochaetaceae</taxon>
        <taxon>Coniochaeta</taxon>
    </lineage>
</organism>
<evidence type="ECO:0000256" key="1">
    <source>
        <dbReference type="ARBA" id="ARBA00001913"/>
    </source>
</evidence>
<dbReference type="Gene3D" id="3.20.20.80">
    <property type="entry name" value="Glycosidases"/>
    <property type="match status" value="1"/>
</dbReference>
<keyword evidence="5" id="KW-0119">Carbohydrate metabolism</keyword>
<dbReference type="InterPro" id="IPR017853">
    <property type="entry name" value="GH"/>
</dbReference>
<protein>
    <submittedName>
        <fullName evidence="8">Alpha-amylase</fullName>
    </submittedName>
</protein>
<dbReference type="InterPro" id="IPR013776">
    <property type="entry name" value="A-amylase_thermo"/>
</dbReference>
<comment type="cofactor">
    <cofactor evidence="1">
        <name>Ca(2+)</name>
        <dbReference type="ChEBI" id="CHEBI:29108"/>
    </cofactor>
</comment>
<keyword evidence="4" id="KW-0378">Hydrolase</keyword>
<name>A0A1J7IHT7_9PEZI</name>
<proteinExistence type="inferred from homology"/>
<dbReference type="Gene3D" id="2.40.30.140">
    <property type="match status" value="1"/>
</dbReference>
<dbReference type="SMART" id="SM00642">
    <property type="entry name" value="Aamy"/>
    <property type="match status" value="1"/>
</dbReference>
<comment type="similarity">
    <text evidence="2">Belongs to the glycosyl hydrolase 13 family.</text>
</comment>
<dbReference type="GO" id="GO:0004553">
    <property type="term" value="F:hydrolase activity, hydrolyzing O-glycosyl compounds"/>
    <property type="evidence" value="ECO:0007669"/>
    <property type="project" value="InterPro"/>
</dbReference>